<dbReference type="AlphaFoldDB" id="A0A6P8AMZ8"/>
<feature type="region of interest" description="Disordered" evidence="1">
    <location>
        <begin position="1"/>
        <end position="21"/>
    </location>
</feature>
<dbReference type="KEGG" id="pgri:PgNI_12324"/>
<evidence type="ECO:0000256" key="1">
    <source>
        <dbReference type="SAM" id="MobiDB-lite"/>
    </source>
</evidence>
<dbReference type="RefSeq" id="XP_030976263.1">
    <property type="nucleotide sequence ID" value="XM_031132276.1"/>
</dbReference>
<organism evidence="2 3">
    <name type="scientific">Pyricularia grisea</name>
    <name type="common">Crabgrass-specific blast fungus</name>
    <name type="synonym">Magnaporthe grisea</name>
    <dbReference type="NCBI Taxonomy" id="148305"/>
    <lineage>
        <taxon>Eukaryota</taxon>
        <taxon>Fungi</taxon>
        <taxon>Dikarya</taxon>
        <taxon>Ascomycota</taxon>
        <taxon>Pezizomycotina</taxon>
        <taxon>Sordariomycetes</taxon>
        <taxon>Sordariomycetidae</taxon>
        <taxon>Magnaporthales</taxon>
        <taxon>Pyriculariaceae</taxon>
        <taxon>Pyricularia</taxon>
    </lineage>
</organism>
<proteinExistence type="predicted"/>
<reference evidence="3" key="2">
    <citation type="submission" date="2019-10" db="EMBL/GenBank/DDBJ databases">
        <authorList>
            <consortium name="NCBI Genome Project"/>
        </authorList>
    </citation>
    <scope>NUCLEOTIDE SEQUENCE</scope>
    <source>
        <strain evidence="3">NI907</strain>
    </source>
</reference>
<reference evidence="3" key="1">
    <citation type="journal article" date="2019" name="Mol. Biol. Evol.">
        <title>Blast fungal genomes show frequent chromosomal changes, gene gains and losses, and effector gene turnover.</title>
        <authorList>
            <person name="Gomez Luciano L.B."/>
            <person name="Jason Tsai I."/>
            <person name="Chuma I."/>
            <person name="Tosa Y."/>
            <person name="Chen Y.H."/>
            <person name="Li J.Y."/>
            <person name="Li M.Y."/>
            <person name="Jade Lu M.Y."/>
            <person name="Nakayashiki H."/>
            <person name="Li W.H."/>
        </authorList>
    </citation>
    <scope>NUCLEOTIDE SEQUENCE</scope>
    <source>
        <strain evidence="3">NI907</strain>
    </source>
</reference>
<name>A0A6P8AMZ8_PYRGI</name>
<keyword evidence="2" id="KW-1185">Reference proteome</keyword>
<gene>
    <name evidence="3" type="ORF">PgNI_12324</name>
</gene>
<sequence length="116" mass="12899">MNVPKQIGKDSKEAQGSRSSPITCTCGKCFNAMSAFGQHWQDSPKHNDEVPPNEFLRVDQGKASIQYNFTSTNSWSSLYTPEATNCKRNADLSGFQKQTTAYDKVNLFLCGSFYLG</sequence>
<reference evidence="3" key="3">
    <citation type="submission" date="2025-08" db="UniProtKB">
        <authorList>
            <consortium name="RefSeq"/>
        </authorList>
    </citation>
    <scope>IDENTIFICATION</scope>
    <source>
        <strain evidence="3">NI907</strain>
    </source>
</reference>
<evidence type="ECO:0000313" key="2">
    <source>
        <dbReference type="Proteomes" id="UP000515153"/>
    </source>
</evidence>
<dbReference type="GeneID" id="41967181"/>
<accession>A0A6P8AMZ8</accession>
<protein>
    <submittedName>
        <fullName evidence="3">Uncharacterized protein</fullName>
    </submittedName>
</protein>
<evidence type="ECO:0000313" key="3">
    <source>
        <dbReference type="RefSeq" id="XP_030976263.1"/>
    </source>
</evidence>
<dbReference type="Proteomes" id="UP000515153">
    <property type="component" value="Unplaced"/>
</dbReference>